<dbReference type="EMBL" id="JBBBZM010000047">
    <property type="protein sequence ID" value="KAL0636578.1"/>
    <property type="molecule type" value="Genomic_DNA"/>
</dbReference>
<organism evidence="2 3">
    <name type="scientific">Discina gigas</name>
    <dbReference type="NCBI Taxonomy" id="1032678"/>
    <lineage>
        <taxon>Eukaryota</taxon>
        <taxon>Fungi</taxon>
        <taxon>Dikarya</taxon>
        <taxon>Ascomycota</taxon>
        <taxon>Pezizomycotina</taxon>
        <taxon>Pezizomycetes</taxon>
        <taxon>Pezizales</taxon>
        <taxon>Discinaceae</taxon>
        <taxon>Discina</taxon>
    </lineage>
</organism>
<proteinExistence type="predicted"/>
<dbReference type="Gene3D" id="3.40.225.10">
    <property type="entry name" value="Class II aldolase/adducin N-terminal domain"/>
    <property type="match status" value="1"/>
</dbReference>
<dbReference type="Pfam" id="PF00596">
    <property type="entry name" value="Aldolase_II"/>
    <property type="match status" value="1"/>
</dbReference>
<dbReference type="SMART" id="SM01007">
    <property type="entry name" value="Aldolase_II"/>
    <property type="match status" value="1"/>
</dbReference>
<protein>
    <recommendedName>
        <fullName evidence="1">Class II aldolase/adducin N-terminal domain-containing protein</fullName>
    </recommendedName>
</protein>
<gene>
    <name evidence="2" type="ORF">Q9L58_004420</name>
</gene>
<dbReference type="SUPFAM" id="SSF53639">
    <property type="entry name" value="AraD/HMP-PK domain-like"/>
    <property type="match status" value="1"/>
</dbReference>
<keyword evidence="3" id="KW-1185">Reference proteome</keyword>
<dbReference type="PANTHER" id="PTHR10672">
    <property type="entry name" value="ADDUCIN"/>
    <property type="match status" value="1"/>
</dbReference>
<sequence>MTPSIVAVTNAPAPGGGTTIGGIPLEYATTYDDKHHERKMLKEKLAAGFRIFAKYGFDEGVAGHLSLRDPIDPTSFWVNPFGKHFALIKASDLILVNHKGDVIDGGPNRLLNKAAFMIHSAVHEARPEVACAAHAHSIYGRTFASLGRELEMITQDSCAFYKDHALYNQFNGVVHAQQEGMNVAAALGNNKVALLQNHGILSTGKTIEAAVFWFLSMEKCCQSQLLADAACGGRGGKPIVIDDVDAASTYMNVGTDLAGWFSGVPLFDLIEKETGGDYKD</sequence>
<dbReference type="Proteomes" id="UP001447188">
    <property type="component" value="Unassembled WGS sequence"/>
</dbReference>
<reference evidence="2 3" key="1">
    <citation type="submission" date="2024-02" db="EMBL/GenBank/DDBJ databases">
        <title>Discinaceae phylogenomics.</title>
        <authorList>
            <person name="Dirks A.C."/>
            <person name="James T.Y."/>
        </authorList>
    </citation>
    <scope>NUCLEOTIDE SEQUENCE [LARGE SCALE GENOMIC DNA]</scope>
    <source>
        <strain evidence="2 3">ACD0624</strain>
    </source>
</reference>
<dbReference type="InterPro" id="IPR051017">
    <property type="entry name" value="Aldolase-II_Adducin_sf"/>
</dbReference>
<feature type="domain" description="Class II aldolase/adducin N-terminal" evidence="1">
    <location>
        <begin position="43"/>
        <end position="225"/>
    </location>
</feature>
<dbReference type="InterPro" id="IPR001303">
    <property type="entry name" value="Aldolase_II/adducin_N"/>
</dbReference>
<dbReference type="PANTHER" id="PTHR10672:SF41">
    <property type="entry name" value="CLASS II ALDOLASE_ADDUCIN DOMAIN PROTEIN (AFU_ORTHOLOGUE AFUA_3G01330)"/>
    <property type="match status" value="1"/>
</dbReference>
<accession>A0ABR3GL36</accession>
<dbReference type="InterPro" id="IPR036409">
    <property type="entry name" value="Aldolase_II/adducin_N_sf"/>
</dbReference>
<name>A0ABR3GL36_9PEZI</name>
<comment type="caution">
    <text evidence="2">The sequence shown here is derived from an EMBL/GenBank/DDBJ whole genome shotgun (WGS) entry which is preliminary data.</text>
</comment>
<dbReference type="NCBIfam" id="NF004855">
    <property type="entry name" value="PRK06208.1"/>
    <property type="match status" value="1"/>
</dbReference>
<evidence type="ECO:0000313" key="3">
    <source>
        <dbReference type="Proteomes" id="UP001447188"/>
    </source>
</evidence>
<evidence type="ECO:0000313" key="2">
    <source>
        <dbReference type="EMBL" id="KAL0636578.1"/>
    </source>
</evidence>
<evidence type="ECO:0000259" key="1">
    <source>
        <dbReference type="SMART" id="SM01007"/>
    </source>
</evidence>